<dbReference type="Gene3D" id="1.10.8.10">
    <property type="entry name" value="DNA helicase RuvA subunit, C-terminal domain"/>
    <property type="match status" value="1"/>
</dbReference>
<dbReference type="EMBL" id="WBVO01000003">
    <property type="protein sequence ID" value="KAB2813759.1"/>
    <property type="molecule type" value="Genomic_DNA"/>
</dbReference>
<keyword evidence="2 6" id="KW-0227">DNA damage</keyword>
<dbReference type="InterPro" id="IPR036267">
    <property type="entry name" value="RuvA_C_sf"/>
</dbReference>
<keyword evidence="9" id="KW-1185">Reference proteome</keyword>
<sequence length="192" mass="20960">MYHHLRGRLVEKNPTFVVVECHGVGYYVNISLSTYAQIGDDENVMIYTHLAVREDAHVLYGFAHESEREIFRLLISVSGVGANTARMILSSLLPDEVEMAIRSENIALLKGVKGIGAKTAQRIVVDLKDKVGLSSESGSISTSVSSSREEAIVALEVLGFSRKAIEKVVSAHLAQEPEASVELIIKNALQKL</sequence>
<dbReference type="OrthoDB" id="5293449at2"/>
<dbReference type="SUPFAM" id="SSF46929">
    <property type="entry name" value="DNA helicase RuvA subunit, C-terminal domain"/>
    <property type="match status" value="1"/>
</dbReference>
<dbReference type="Pfam" id="PF14520">
    <property type="entry name" value="HHH_5"/>
    <property type="match status" value="1"/>
</dbReference>
<reference evidence="8 9" key="1">
    <citation type="submission" date="2019-09" db="EMBL/GenBank/DDBJ databases">
        <title>Genomes of family Cryomorphaceae.</title>
        <authorList>
            <person name="Bowman J.P."/>
        </authorList>
    </citation>
    <scope>NUCLEOTIDE SEQUENCE [LARGE SCALE GENOMIC DNA]</scope>
    <source>
        <strain evidence="8 9">LMG 25704</strain>
    </source>
</reference>
<dbReference type="GO" id="GO:0006310">
    <property type="term" value="P:DNA recombination"/>
    <property type="evidence" value="ECO:0007669"/>
    <property type="project" value="UniProtKB-UniRule"/>
</dbReference>
<evidence type="ECO:0000313" key="9">
    <source>
        <dbReference type="Proteomes" id="UP000468650"/>
    </source>
</evidence>
<proteinExistence type="inferred from homology"/>
<dbReference type="RefSeq" id="WP_151666961.1">
    <property type="nucleotide sequence ID" value="NZ_WBVO01000003.1"/>
</dbReference>
<organism evidence="8 9">
    <name type="scientific">Phaeocystidibacter luteus</name>
    <dbReference type="NCBI Taxonomy" id="911197"/>
    <lineage>
        <taxon>Bacteria</taxon>
        <taxon>Pseudomonadati</taxon>
        <taxon>Bacteroidota</taxon>
        <taxon>Flavobacteriia</taxon>
        <taxon>Flavobacteriales</taxon>
        <taxon>Phaeocystidibacteraceae</taxon>
        <taxon>Phaeocystidibacter</taxon>
    </lineage>
</organism>
<evidence type="ECO:0000259" key="7">
    <source>
        <dbReference type="SMART" id="SM00278"/>
    </source>
</evidence>
<dbReference type="SUPFAM" id="SSF50249">
    <property type="entry name" value="Nucleic acid-binding proteins"/>
    <property type="match status" value="1"/>
</dbReference>
<comment type="caution">
    <text evidence="6">Lacks conserved residue(s) required for the propagation of feature annotation.</text>
</comment>
<evidence type="ECO:0000313" key="8">
    <source>
        <dbReference type="EMBL" id="KAB2813759.1"/>
    </source>
</evidence>
<dbReference type="InterPro" id="IPR012340">
    <property type="entry name" value="NA-bd_OB-fold"/>
</dbReference>
<dbReference type="GO" id="GO:0009378">
    <property type="term" value="F:four-way junction helicase activity"/>
    <property type="evidence" value="ECO:0007669"/>
    <property type="project" value="InterPro"/>
</dbReference>
<dbReference type="CDD" id="cd14332">
    <property type="entry name" value="UBA_RuvA_C"/>
    <property type="match status" value="1"/>
</dbReference>
<evidence type="ECO:0000256" key="4">
    <source>
        <dbReference type="ARBA" id="ARBA00023172"/>
    </source>
</evidence>
<gene>
    <name evidence="6 8" type="primary">ruvA</name>
    <name evidence="8" type="ORF">F8C67_06260</name>
</gene>
<dbReference type="GO" id="GO:0005737">
    <property type="term" value="C:cytoplasm"/>
    <property type="evidence" value="ECO:0007669"/>
    <property type="project" value="UniProtKB-SubCell"/>
</dbReference>
<evidence type="ECO:0000256" key="2">
    <source>
        <dbReference type="ARBA" id="ARBA00022763"/>
    </source>
</evidence>
<accession>A0A6N6RHA9</accession>
<dbReference type="Pfam" id="PF01330">
    <property type="entry name" value="RuvA_N"/>
    <property type="match status" value="1"/>
</dbReference>
<feature type="domain" description="Helix-hairpin-helix DNA-binding motif class 1" evidence="7">
    <location>
        <begin position="152"/>
        <end position="171"/>
    </location>
</feature>
<dbReference type="Pfam" id="PF07499">
    <property type="entry name" value="RuvA_C"/>
    <property type="match status" value="1"/>
</dbReference>
<dbReference type="NCBIfam" id="TIGR00084">
    <property type="entry name" value="ruvA"/>
    <property type="match status" value="1"/>
</dbReference>
<comment type="subunit">
    <text evidence="6">Homotetramer. Forms an RuvA(8)-RuvB(12)-Holliday junction (HJ) complex. HJ DNA is sandwiched between 2 RuvA tetramers; dsDNA enters through RuvA and exits via RuvB. An RuvB hexamer assembles on each DNA strand where it exits the tetramer. Each RuvB hexamer is contacted by two RuvA subunits (via domain III) on 2 adjacent RuvB subunits; this complex drives branch migration. In the full resolvosome a probable DNA-RuvA(4)-RuvB(12)-RuvC(2) complex forms which resolves the HJ.</text>
</comment>
<dbReference type="GO" id="GO:0009379">
    <property type="term" value="C:Holliday junction helicase complex"/>
    <property type="evidence" value="ECO:0007669"/>
    <property type="project" value="InterPro"/>
</dbReference>
<dbReference type="Proteomes" id="UP000468650">
    <property type="component" value="Unassembled WGS sequence"/>
</dbReference>
<dbReference type="AlphaFoldDB" id="A0A6N6RHA9"/>
<feature type="domain" description="Helix-hairpin-helix DNA-binding motif class 1" evidence="7">
    <location>
        <begin position="107"/>
        <end position="126"/>
    </location>
</feature>
<comment type="subcellular location">
    <subcellularLocation>
        <location evidence="6">Cytoplasm</location>
    </subcellularLocation>
</comment>
<dbReference type="SMART" id="SM00278">
    <property type="entry name" value="HhH1"/>
    <property type="match status" value="3"/>
</dbReference>
<keyword evidence="5 6" id="KW-0234">DNA repair</keyword>
<dbReference type="SUPFAM" id="SSF47781">
    <property type="entry name" value="RuvA domain 2-like"/>
    <property type="match status" value="1"/>
</dbReference>
<dbReference type="Gene3D" id="2.40.50.140">
    <property type="entry name" value="Nucleic acid-binding proteins"/>
    <property type="match status" value="1"/>
</dbReference>
<dbReference type="GO" id="GO:0048476">
    <property type="term" value="C:Holliday junction resolvase complex"/>
    <property type="evidence" value="ECO:0007669"/>
    <property type="project" value="UniProtKB-UniRule"/>
</dbReference>
<comment type="similarity">
    <text evidence="6">Belongs to the RuvA family.</text>
</comment>
<dbReference type="InterPro" id="IPR013849">
    <property type="entry name" value="DNA_helicase_Holl-junc_RuvA_I"/>
</dbReference>
<keyword evidence="3 6" id="KW-0238">DNA-binding</keyword>
<evidence type="ECO:0000256" key="3">
    <source>
        <dbReference type="ARBA" id="ARBA00023125"/>
    </source>
</evidence>
<comment type="function">
    <text evidence="6">The RuvA-RuvB-RuvC complex processes Holliday junction (HJ) DNA during genetic recombination and DNA repair, while the RuvA-RuvB complex plays an important role in the rescue of blocked DNA replication forks via replication fork reversal (RFR). RuvA specifically binds to HJ cruciform DNA, conferring on it an open structure. The RuvB hexamer acts as an ATP-dependent pump, pulling dsDNA into and through the RuvAB complex. HJ branch migration allows RuvC to scan DNA until it finds its consensus sequence, where it cleaves and resolves the cruciform DNA.</text>
</comment>
<feature type="region of interest" description="Domain III" evidence="6">
    <location>
        <begin position="145"/>
        <end position="192"/>
    </location>
</feature>
<dbReference type="InterPro" id="IPR010994">
    <property type="entry name" value="RuvA_2-like"/>
</dbReference>
<dbReference type="InterPro" id="IPR011114">
    <property type="entry name" value="RuvA_C"/>
</dbReference>
<dbReference type="Gene3D" id="1.10.150.20">
    <property type="entry name" value="5' to 3' exonuclease, C-terminal subdomain"/>
    <property type="match status" value="1"/>
</dbReference>
<feature type="domain" description="Helix-hairpin-helix DNA-binding motif class 1" evidence="7">
    <location>
        <begin position="72"/>
        <end position="91"/>
    </location>
</feature>
<protein>
    <recommendedName>
        <fullName evidence="6">Holliday junction branch migration complex subunit RuvA</fullName>
    </recommendedName>
</protein>
<evidence type="ECO:0000256" key="6">
    <source>
        <dbReference type="HAMAP-Rule" id="MF_00031"/>
    </source>
</evidence>
<evidence type="ECO:0000256" key="5">
    <source>
        <dbReference type="ARBA" id="ARBA00023204"/>
    </source>
</evidence>
<dbReference type="GO" id="GO:0006281">
    <property type="term" value="P:DNA repair"/>
    <property type="evidence" value="ECO:0007669"/>
    <property type="project" value="UniProtKB-UniRule"/>
</dbReference>
<dbReference type="InterPro" id="IPR000085">
    <property type="entry name" value="RuvA"/>
</dbReference>
<dbReference type="InterPro" id="IPR003583">
    <property type="entry name" value="Hlx-hairpin-Hlx_DNA-bd_motif"/>
</dbReference>
<dbReference type="GO" id="GO:0000400">
    <property type="term" value="F:four-way junction DNA binding"/>
    <property type="evidence" value="ECO:0007669"/>
    <property type="project" value="UniProtKB-UniRule"/>
</dbReference>
<keyword evidence="1 6" id="KW-0963">Cytoplasm</keyword>
<dbReference type="HAMAP" id="MF_00031">
    <property type="entry name" value="DNA_HJ_migration_RuvA"/>
    <property type="match status" value="1"/>
</dbReference>
<comment type="domain">
    <text evidence="6">Has three domains with a flexible linker between the domains II and III and assumes an 'L' shape. Domain III is highly mobile and contacts RuvB.</text>
</comment>
<evidence type="ECO:0000256" key="1">
    <source>
        <dbReference type="ARBA" id="ARBA00022490"/>
    </source>
</evidence>
<dbReference type="GO" id="GO:0005524">
    <property type="term" value="F:ATP binding"/>
    <property type="evidence" value="ECO:0007669"/>
    <property type="project" value="InterPro"/>
</dbReference>
<name>A0A6N6RHA9_9FLAO</name>
<keyword evidence="4 6" id="KW-0233">DNA recombination</keyword>
<comment type="caution">
    <text evidence="8">The sequence shown here is derived from an EMBL/GenBank/DDBJ whole genome shotgun (WGS) entry which is preliminary data.</text>
</comment>